<feature type="compositionally biased region" description="Polar residues" evidence="2">
    <location>
        <begin position="359"/>
        <end position="369"/>
    </location>
</feature>
<feature type="region of interest" description="Disordered" evidence="2">
    <location>
        <begin position="248"/>
        <end position="373"/>
    </location>
</feature>
<dbReference type="Proteomes" id="UP000663831">
    <property type="component" value="Unassembled WGS sequence"/>
</dbReference>
<dbReference type="Pfam" id="PF00887">
    <property type="entry name" value="ACBP"/>
    <property type="match status" value="1"/>
</dbReference>
<dbReference type="InterPro" id="IPR014352">
    <property type="entry name" value="FERM/acyl-CoA-bd_prot_sf"/>
</dbReference>
<name>A0A8H3HQY8_9AGAM</name>
<feature type="region of interest" description="Disordered" evidence="2">
    <location>
        <begin position="480"/>
        <end position="504"/>
    </location>
</feature>
<feature type="compositionally biased region" description="Acidic residues" evidence="2">
    <location>
        <begin position="303"/>
        <end position="317"/>
    </location>
</feature>
<dbReference type="FunFam" id="1.20.80.10:FF:000010">
    <property type="entry name" value="Acyl-CoA-binding domain-containing protein 5"/>
    <property type="match status" value="1"/>
</dbReference>
<evidence type="ECO:0000313" key="4">
    <source>
        <dbReference type="EMBL" id="CAE6531546.1"/>
    </source>
</evidence>
<dbReference type="GO" id="GO:0003735">
    <property type="term" value="F:structural constituent of ribosome"/>
    <property type="evidence" value="ECO:0007669"/>
    <property type="project" value="InterPro"/>
</dbReference>
<evidence type="ECO:0000256" key="2">
    <source>
        <dbReference type="SAM" id="MobiDB-lite"/>
    </source>
</evidence>
<dbReference type="GO" id="GO:0006631">
    <property type="term" value="P:fatty acid metabolic process"/>
    <property type="evidence" value="ECO:0007669"/>
    <property type="project" value="TreeGrafter"/>
</dbReference>
<evidence type="ECO:0000259" key="3">
    <source>
        <dbReference type="PROSITE" id="PS51228"/>
    </source>
</evidence>
<keyword evidence="1" id="KW-0446">Lipid-binding</keyword>
<comment type="caution">
    <text evidence="4">The sequence shown here is derived from an EMBL/GenBank/DDBJ whole genome shotgun (WGS) entry which is preliminary data.</text>
</comment>
<dbReference type="SUPFAM" id="SSF47027">
    <property type="entry name" value="Acyl-CoA binding protein"/>
    <property type="match status" value="1"/>
</dbReference>
<dbReference type="AlphaFoldDB" id="A0A8H3HQY8"/>
<sequence length="555" mass="61132">MASALRIPIHGLKSLPKSTSGVLNDSKSLFAVLSRLPNDGVGQRVTQPRWGAKGIQNSYYTVTRVRLRANGTTGDAYGAYTWKGKLLSNGKEQRIRGGHKYAWKHITGAGVESARTDIALGRAAIMDIDTLVNAQFNRAVEIVQGLPKTGPIQTGYEEKLAMYSLYKQATQGNVKTSRPGVWDMLGRAKWDEWAKHKDMDAREAQWRYVETLKKASVLRKYPDRTIAKDLIAELDSFAGDPSNLVMSSHSNMGASTSFRGRASSSGSSRTQGSPPPARTALLEAQKQQFAHIQRPSDTTVFESSEDDESESDTDGEAENAPPPPPQPQQQRANSPPIVRPRSSLSSQHRYRTPVARSNVAYSPTRSPTRQGPMPVVAGVPLTQPQPRYAAPSAFAPLAQQHSVLAFSPQQTTHSLHPAYHPHMPPDAMASYQGHPAYQDTPRSRSPPRGTNSMGLERAIVDIQASLAALRERMETIEHGGSFASSYSSRRQSPPRRHSPLHPMLPFNLDPRSFGACRPSEPDNDYHKTINARHFILARTACGHSGVLEKVWWEET</sequence>
<dbReference type="InterPro" id="IPR022408">
    <property type="entry name" value="Acyl-CoA-binding_prot_CS"/>
</dbReference>
<feature type="compositionally biased region" description="Low complexity" evidence="2">
    <location>
        <begin position="253"/>
        <end position="272"/>
    </location>
</feature>
<dbReference type="InterPro" id="IPR032053">
    <property type="entry name" value="Ribosomal_mS34"/>
</dbReference>
<gene>
    <name evidence="4" type="ORF">RDB_LOCUS158401</name>
</gene>
<feature type="region of interest" description="Disordered" evidence="2">
    <location>
        <begin position="426"/>
        <end position="452"/>
    </location>
</feature>
<dbReference type="GO" id="GO:0005739">
    <property type="term" value="C:mitochondrion"/>
    <property type="evidence" value="ECO:0007669"/>
    <property type="project" value="InterPro"/>
</dbReference>
<dbReference type="InterPro" id="IPR035984">
    <property type="entry name" value="Acyl-CoA-binding_sf"/>
</dbReference>
<dbReference type="EMBL" id="CAJMWV010007781">
    <property type="protein sequence ID" value="CAE6531546.1"/>
    <property type="molecule type" value="Genomic_DNA"/>
</dbReference>
<dbReference type="PROSITE" id="PS00880">
    <property type="entry name" value="ACB_1"/>
    <property type="match status" value="1"/>
</dbReference>
<organism evidence="4 5">
    <name type="scientific">Rhizoctonia solani</name>
    <dbReference type="NCBI Taxonomy" id="456999"/>
    <lineage>
        <taxon>Eukaryota</taxon>
        <taxon>Fungi</taxon>
        <taxon>Dikarya</taxon>
        <taxon>Basidiomycota</taxon>
        <taxon>Agaricomycotina</taxon>
        <taxon>Agaricomycetes</taxon>
        <taxon>Cantharellales</taxon>
        <taxon>Ceratobasidiaceae</taxon>
        <taxon>Rhizoctonia</taxon>
    </lineage>
</organism>
<dbReference type="PANTHER" id="PTHR23310">
    <property type="entry name" value="ACYL-COA-BINDING PROTEIN, ACBP"/>
    <property type="match status" value="1"/>
</dbReference>
<dbReference type="PRINTS" id="PR00689">
    <property type="entry name" value="ACOABINDINGP"/>
</dbReference>
<dbReference type="PANTHER" id="PTHR23310:SF133">
    <property type="entry name" value="COA BINDING PROTEIN, PUTATIVE (AFU_ORTHOLOGUE AFUA_1G12300)-RELATED"/>
    <property type="match status" value="1"/>
</dbReference>
<feature type="domain" description="ACB" evidence="3">
    <location>
        <begin position="132"/>
        <end position="221"/>
    </location>
</feature>
<proteinExistence type="predicted"/>
<evidence type="ECO:0000256" key="1">
    <source>
        <dbReference type="ARBA" id="ARBA00023121"/>
    </source>
</evidence>
<reference evidence="4" key="1">
    <citation type="submission" date="2021-01" db="EMBL/GenBank/DDBJ databases">
        <authorList>
            <person name="Kaushik A."/>
        </authorList>
    </citation>
    <scope>NUCLEOTIDE SEQUENCE</scope>
    <source>
        <strain evidence="4">AG3-1AP</strain>
    </source>
</reference>
<dbReference type="GO" id="GO:0000062">
    <property type="term" value="F:fatty-acyl-CoA binding"/>
    <property type="evidence" value="ECO:0007669"/>
    <property type="project" value="InterPro"/>
</dbReference>
<dbReference type="Gene3D" id="1.20.80.10">
    <property type="match status" value="1"/>
</dbReference>
<dbReference type="Pfam" id="PF16053">
    <property type="entry name" value="MRP-S34"/>
    <property type="match status" value="1"/>
</dbReference>
<protein>
    <recommendedName>
        <fullName evidence="3">ACB domain-containing protein</fullName>
    </recommendedName>
</protein>
<accession>A0A8H3HQY8</accession>
<evidence type="ECO:0000313" key="5">
    <source>
        <dbReference type="Proteomes" id="UP000663831"/>
    </source>
</evidence>
<dbReference type="PROSITE" id="PS51228">
    <property type="entry name" value="ACB_2"/>
    <property type="match status" value="1"/>
</dbReference>
<dbReference type="InterPro" id="IPR000582">
    <property type="entry name" value="Acyl-CoA-binding_protein"/>
</dbReference>